<accession>A0A1R4FXC2</accession>
<feature type="domain" description="DUF6286" evidence="3">
    <location>
        <begin position="74"/>
        <end position="181"/>
    </location>
</feature>
<dbReference type="Proteomes" id="UP000195913">
    <property type="component" value="Unassembled WGS sequence"/>
</dbReference>
<reference evidence="4 5" key="1">
    <citation type="submission" date="2017-02" db="EMBL/GenBank/DDBJ databases">
        <authorList>
            <person name="Peterson S.W."/>
        </authorList>
    </citation>
    <scope>NUCLEOTIDE SEQUENCE [LARGE SCALE GENOMIC DNA]</scope>
    <source>
        <strain evidence="4 5">B Ar 00.02</strain>
    </source>
</reference>
<feature type="transmembrane region" description="Helical" evidence="2">
    <location>
        <begin position="12"/>
        <end position="36"/>
    </location>
</feature>
<keyword evidence="2" id="KW-0812">Transmembrane</keyword>
<sequence length="185" mass="19249">MTKTSSLRPRPARVLPATIAAVLLIAVGVLLTGLAIMRLQDGQWPSAATFMADVGSRTWGSRSVAAGGGLIAIAGLVLLLCGILPGRPSPRSSPSPQRSDSVGSSEAVVTRRGTERLVENRVNAMDGVGTCKARMKGTSLSLTVRTPLREHGQLSEAVKTAAREILSENLVGALPALNVRMVSTS</sequence>
<dbReference type="AlphaFoldDB" id="A0A1R4FXC2"/>
<keyword evidence="5" id="KW-1185">Reference proteome</keyword>
<organism evidence="4 5">
    <name type="scientific">Arthrobacter rhombi</name>
    <dbReference type="NCBI Taxonomy" id="71253"/>
    <lineage>
        <taxon>Bacteria</taxon>
        <taxon>Bacillati</taxon>
        <taxon>Actinomycetota</taxon>
        <taxon>Actinomycetes</taxon>
        <taxon>Micrococcales</taxon>
        <taxon>Micrococcaceae</taxon>
        <taxon>Arthrobacter</taxon>
    </lineage>
</organism>
<evidence type="ECO:0000256" key="1">
    <source>
        <dbReference type="SAM" id="MobiDB-lite"/>
    </source>
</evidence>
<evidence type="ECO:0000313" key="5">
    <source>
        <dbReference type="Proteomes" id="UP000195913"/>
    </source>
</evidence>
<dbReference type="InterPro" id="IPR046253">
    <property type="entry name" value="DUF6286"/>
</dbReference>
<evidence type="ECO:0000313" key="4">
    <source>
        <dbReference type="EMBL" id="SJM60501.1"/>
    </source>
</evidence>
<dbReference type="Pfam" id="PF19803">
    <property type="entry name" value="DUF6286"/>
    <property type="match status" value="1"/>
</dbReference>
<keyword evidence="2" id="KW-0472">Membrane</keyword>
<dbReference type="RefSeq" id="WP_086997062.1">
    <property type="nucleotide sequence ID" value="NZ_FUHW01000024.1"/>
</dbReference>
<feature type="compositionally biased region" description="Low complexity" evidence="1">
    <location>
        <begin position="94"/>
        <end position="105"/>
    </location>
</feature>
<evidence type="ECO:0000259" key="3">
    <source>
        <dbReference type="Pfam" id="PF19803"/>
    </source>
</evidence>
<keyword evidence="2" id="KW-1133">Transmembrane helix</keyword>
<dbReference type="EMBL" id="FUHW01000024">
    <property type="protein sequence ID" value="SJM60501.1"/>
    <property type="molecule type" value="Genomic_DNA"/>
</dbReference>
<evidence type="ECO:0000256" key="2">
    <source>
        <dbReference type="SAM" id="Phobius"/>
    </source>
</evidence>
<feature type="region of interest" description="Disordered" evidence="1">
    <location>
        <begin position="88"/>
        <end position="111"/>
    </location>
</feature>
<proteinExistence type="predicted"/>
<gene>
    <name evidence="4" type="ORF">FM101_06305</name>
</gene>
<feature type="transmembrane region" description="Helical" evidence="2">
    <location>
        <begin position="64"/>
        <end position="84"/>
    </location>
</feature>
<name>A0A1R4FXC2_9MICC</name>
<protein>
    <recommendedName>
        <fullName evidence="3">DUF6286 domain-containing protein</fullName>
    </recommendedName>
</protein>